<evidence type="ECO:0000313" key="3">
    <source>
        <dbReference type="Proteomes" id="UP001642360"/>
    </source>
</evidence>
<feature type="non-terminal residue" evidence="2">
    <location>
        <position position="246"/>
    </location>
</feature>
<protein>
    <submittedName>
        <fullName evidence="2">Uncharacterized protein</fullName>
    </submittedName>
</protein>
<accession>A0ABC8TM82</accession>
<gene>
    <name evidence="2" type="ORF">ILEXP_LOCUS39786</name>
</gene>
<dbReference type="EMBL" id="CAUOFW020005469">
    <property type="protein sequence ID" value="CAK9170298.1"/>
    <property type="molecule type" value="Genomic_DNA"/>
</dbReference>
<proteinExistence type="predicted"/>
<comment type="caution">
    <text evidence="2">The sequence shown here is derived from an EMBL/GenBank/DDBJ whole genome shotgun (WGS) entry which is preliminary data.</text>
</comment>
<organism evidence="2 3">
    <name type="scientific">Ilex paraguariensis</name>
    <name type="common">yerba mate</name>
    <dbReference type="NCBI Taxonomy" id="185542"/>
    <lineage>
        <taxon>Eukaryota</taxon>
        <taxon>Viridiplantae</taxon>
        <taxon>Streptophyta</taxon>
        <taxon>Embryophyta</taxon>
        <taxon>Tracheophyta</taxon>
        <taxon>Spermatophyta</taxon>
        <taxon>Magnoliopsida</taxon>
        <taxon>eudicotyledons</taxon>
        <taxon>Gunneridae</taxon>
        <taxon>Pentapetalae</taxon>
        <taxon>asterids</taxon>
        <taxon>campanulids</taxon>
        <taxon>Aquifoliales</taxon>
        <taxon>Aquifoliaceae</taxon>
        <taxon>Ilex</taxon>
    </lineage>
</organism>
<sequence length="246" mass="27348">MKRKNSCNHPPFIDPSSNPVDPSVASSLPFVDNSREKMKRKKNCNYPPSIDPYSKVDPRSTNLVILSSSNPVDPSFNTSTSSNPIPNPTSMKDKRRCLPIPILISKIMEDYGVVIHSSDANSTPMNPIYGGTIKKSLGQGKKKKTQQPQVEIENEVEAEDEVKAQDVPNSSTGGFPPLTISGHLLIQMGRKFEQFQNTQDEIKESLKVIDNAFVEYGFSGFRAGYSSSTLRLCGCFHPWKFIFFAL</sequence>
<evidence type="ECO:0000256" key="1">
    <source>
        <dbReference type="SAM" id="MobiDB-lite"/>
    </source>
</evidence>
<feature type="region of interest" description="Disordered" evidence="1">
    <location>
        <begin position="1"/>
        <end position="93"/>
    </location>
</feature>
<name>A0ABC8TM82_9AQUA</name>
<keyword evidence="3" id="KW-1185">Reference proteome</keyword>
<feature type="compositionally biased region" description="Low complexity" evidence="1">
    <location>
        <begin position="74"/>
        <end position="90"/>
    </location>
</feature>
<feature type="compositionally biased region" description="Polar residues" evidence="1">
    <location>
        <begin position="15"/>
        <end position="26"/>
    </location>
</feature>
<reference evidence="2 3" key="1">
    <citation type="submission" date="2024-02" db="EMBL/GenBank/DDBJ databases">
        <authorList>
            <person name="Vignale AGUSTIN F."/>
            <person name="Sosa J E."/>
            <person name="Modenutti C."/>
        </authorList>
    </citation>
    <scope>NUCLEOTIDE SEQUENCE [LARGE SCALE GENOMIC DNA]</scope>
</reference>
<dbReference type="Proteomes" id="UP001642360">
    <property type="component" value="Unassembled WGS sequence"/>
</dbReference>
<dbReference type="AlphaFoldDB" id="A0ABC8TM82"/>
<evidence type="ECO:0000313" key="2">
    <source>
        <dbReference type="EMBL" id="CAK9170298.1"/>
    </source>
</evidence>
<feature type="compositionally biased region" description="Polar residues" evidence="1">
    <location>
        <begin position="59"/>
        <end position="72"/>
    </location>
</feature>